<keyword evidence="3" id="KW-1185">Reference proteome</keyword>
<evidence type="ECO:0008006" key="4">
    <source>
        <dbReference type="Google" id="ProtNLM"/>
    </source>
</evidence>
<gene>
    <name evidence="2" type="ORF">ACIO7M_08325</name>
</gene>
<accession>A0ABW8ECZ3</accession>
<organism evidence="2 3">
    <name type="scientific">Streptomyces toxytricini</name>
    <name type="common">Actinomyces toxytricini</name>
    <dbReference type="NCBI Taxonomy" id="67369"/>
    <lineage>
        <taxon>Bacteria</taxon>
        <taxon>Bacillati</taxon>
        <taxon>Actinomycetota</taxon>
        <taxon>Actinomycetes</taxon>
        <taxon>Kitasatosporales</taxon>
        <taxon>Streptomycetaceae</taxon>
        <taxon>Streptomyces</taxon>
    </lineage>
</organism>
<dbReference type="EMBL" id="JBIUYY010000003">
    <property type="protein sequence ID" value="MFJ2821102.1"/>
    <property type="molecule type" value="Genomic_DNA"/>
</dbReference>
<protein>
    <recommendedName>
        <fullName evidence="4">Secreted protein</fullName>
    </recommendedName>
</protein>
<evidence type="ECO:0000313" key="3">
    <source>
        <dbReference type="Proteomes" id="UP001617351"/>
    </source>
</evidence>
<dbReference type="PROSITE" id="PS51318">
    <property type="entry name" value="TAT"/>
    <property type="match status" value="1"/>
</dbReference>
<evidence type="ECO:0000256" key="1">
    <source>
        <dbReference type="SAM" id="SignalP"/>
    </source>
</evidence>
<dbReference type="InterPro" id="IPR006311">
    <property type="entry name" value="TAT_signal"/>
</dbReference>
<sequence>MKHDALRRAALATATAGLLLGGVATAAPASAAGNYSCTGWTQKVNTWSAVCTVRSGQARSITECSNGKTIYGKWVGRGKWKFGGDCGRYFIVAQDTRGRG</sequence>
<evidence type="ECO:0000313" key="2">
    <source>
        <dbReference type="EMBL" id="MFJ2821102.1"/>
    </source>
</evidence>
<name>A0ABW8ECZ3_STRT5</name>
<proteinExistence type="predicted"/>
<keyword evidence="1" id="KW-0732">Signal</keyword>
<reference evidence="2 3" key="1">
    <citation type="submission" date="2024-10" db="EMBL/GenBank/DDBJ databases">
        <title>The Natural Products Discovery Center: Release of the First 8490 Sequenced Strains for Exploring Actinobacteria Biosynthetic Diversity.</title>
        <authorList>
            <person name="Kalkreuter E."/>
            <person name="Kautsar S.A."/>
            <person name="Yang D."/>
            <person name="Bader C.D."/>
            <person name="Teijaro C.N."/>
            <person name="Fluegel L."/>
            <person name="Davis C.M."/>
            <person name="Simpson J.R."/>
            <person name="Lauterbach L."/>
            <person name="Steele A.D."/>
            <person name="Gui C."/>
            <person name="Meng S."/>
            <person name="Li G."/>
            <person name="Viehrig K."/>
            <person name="Ye F."/>
            <person name="Su P."/>
            <person name="Kiefer A.F."/>
            <person name="Nichols A."/>
            <person name="Cepeda A.J."/>
            <person name="Yan W."/>
            <person name="Fan B."/>
            <person name="Jiang Y."/>
            <person name="Adhikari A."/>
            <person name="Zheng C.-J."/>
            <person name="Schuster L."/>
            <person name="Cowan T.M."/>
            <person name="Smanski M.J."/>
            <person name="Chevrette M.G."/>
            <person name="De Carvalho L.P.S."/>
            <person name="Shen B."/>
        </authorList>
    </citation>
    <scope>NUCLEOTIDE SEQUENCE [LARGE SCALE GENOMIC DNA]</scope>
    <source>
        <strain evidence="2 3">NPDC087220</strain>
    </source>
</reference>
<comment type="caution">
    <text evidence="2">The sequence shown here is derived from an EMBL/GenBank/DDBJ whole genome shotgun (WGS) entry which is preliminary data.</text>
</comment>
<dbReference type="Proteomes" id="UP001617351">
    <property type="component" value="Unassembled WGS sequence"/>
</dbReference>
<feature type="signal peptide" evidence="1">
    <location>
        <begin position="1"/>
        <end position="26"/>
    </location>
</feature>
<feature type="chain" id="PRO_5046166919" description="Secreted protein" evidence="1">
    <location>
        <begin position="27"/>
        <end position="100"/>
    </location>
</feature>
<dbReference type="RefSeq" id="WP_365509854.1">
    <property type="nucleotide sequence ID" value="NZ_JBFANW010000212.1"/>
</dbReference>